<keyword evidence="3" id="KW-0808">Transferase</keyword>
<comment type="caution">
    <text evidence="9">The sequence shown here is derived from an EMBL/GenBank/DDBJ whole genome shotgun (WGS) entry which is preliminary data.</text>
</comment>
<dbReference type="AlphaFoldDB" id="A0A8J5W603"/>
<dbReference type="Pfam" id="PF10250">
    <property type="entry name" value="O-FucT"/>
    <property type="match status" value="1"/>
</dbReference>
<dbReference type="GO" id="GO:0006004">
    <property type="term" value="P:fucose metabolic process"/>
    <property type="evidence" value="ECO:0007669"/>
    <property type="project" value="UniProtKB-KW"/>
</dbReference>
<dbReference type="EMBL" id="JAAALK010000086">
    <property type="protein sequence ID" value="KAG8083073.1"/>
    <property type="molecule type" value="Genomic_DNA"/>
</dbReference>
<keyword evidence="4" id="KW-0294">Fucose metabolism</keyword>
<dbReference type="PANTHER" id="PTHR31818">
    <property type="entry name" value="O-FUCOSYLTRANSFERASE 16"/>
    <property type="match status" value="1"/>
</dbReference>
<name>A0A8J5W603_ZIZPA</name>
<comment type="similarity">
    <text evidence="1">Belongs to the glycosyltransferase GT106 family.</text>
</comment>
<dbReference type="OrthoDB" id="1882547at2759"/>
<dbReference type="PANTHER" id="PTHR31818:SF1">
    <property type="entry name" value="O-FUCOSYLTRANSFERASE 16"/>
    <property type="match status" value="1"/>
</dbReference>
<dbReference type="GO" id="GO:0016757">
    <property type="term" value="F:glycosyltransferase activity"/>
    <property type="evidence" value="ECO:0007669"/>
    <property type="project" value="UniProtKB-KW"/>
</dbReference>
<feature type="compositionally biased region" description="Acidic residues" evidence="7">
    <location>
        <begin position="491"/>
        <end position="501"/>
    </location>
</feature>
<evidence type="ECO:0000256" key="5">
    <source>
        <dbReference type="ARBA" id="ARBA00023277"/>
    </source>
</evidence>
<keyword evidence="10" id="KW-1185">Reference proteome</keyword>
<feature type="compositionally biased region" description="Basic residues" evidence="7">
    <location>
        <begin position="27"/>
        <end position="36"/>
    </location>
</feature>
<sequence>MRSIKRAGRARDAGREESHLGVGTWRSRSKKQRLRRPAASVGARARGILLAWRERVGRRGAWGRRRRHQHHGRCVVPAVAPAAVAFAAAPAALFVVAFHCVLSPPLGDGGGGHRIVRRLNPLLLNKPGELRRNVVGTVDFASGGSKPGDELWASKAANNFFGCSNATKEFEDAKAVTEPNRYLMIATSGGLNQQRTGVVQLTKFDYRVSNMLETNLQKLRCRVNYHALQFTDPILKMGDMLVQRMRAKSERFIALHLRFEPDMLAFSGCYFGGGEIERTELGAIRKRWKTLHASNPERERRHGKCPLTPEEVGLMLRALGFGDDVHLYVASGDVYGGEETLAPLKALFPNFHSKDTLASKEELAPFFSFSSRMAALDYIVCDRSDVFVTNNNGNMARMLAGRRTSMSWDAFSSKVQTYQKGFMGEPNEIKPGRGEFHEHPMDCICTKTRGRTGHSDGELDWRDLDYGENTPLGKDSSNETDSDYSRIDGSDIPELEDMVSD</sequence>
<evidence type="ECO:0000256" key="6">
    <source>
        <dbReference type="ARBA" id="ARBA00030350"/>
    </source>
</evidence>
<evidence type="ECO:0000256" key="3">
    <source>
        <dbReference type="ARBA" id="ARBA00022679"/>
    </source>
</evidence>
<feature type="compositionally biased region" description="Basic and acidic residues" evidence="7">
    <location>
        <begin position="453"/>
        <end position="465"/>
    </location>
</feature>
<protein>
    <recommendedName>
        <fullName evidence="6">O-fucosyltransferase family protein</fullName>
    </recommendedName>
</protein>
<dbReference type="InterPro" id="IPR019378">
    <property type="entry name" value="GDP-Fuc_O-FucTrfase"/>
</dbReference>
<evidence type="ECO:0000256" key="8">
    <source>
        <dbReference type="SAM" id="Phobius"/>
    </source>
</evidence>
<evidence type="ECO:0000313" key="10">
    <source>
        <dbReference type="Proteomes" id="UP000729402"/>
    </source>
</evidence>
<evidence type="ECO:0000256" key="7">
    <source>
        <dbReference type="SAM" id="MobiDB-lite"/>
    </source>
</evidence>
<dbReference type="Proteomes" id="UP000729402">
    <property type="component" value="Unassembled WGS sequence"/>
</dbReference>
<feature type="transmembrane region" description="Helical" evidence="8">
    <location>
        <begin position="74"/>
        <end position="98"/>
    </location>
</feature>
<reference evidence="9" key="1">
    <citation type="journal article" date="2021" name="bioRxiv">
        <title>Whole Genome Assembly and Annotation of Northern Wild Rice, Zizania palustris L., Supports a Whole Genome Duplication in the Zizania Genus.</title>
        <authorList>
            <person name="Haas M."/>
            <person name="Kono T."/>
            <person name="Macchietto M."/>
            <person name="Millas R."/>
            <person name="McGilp L."/>
            <person name="Shao M."/>
            <person name="Duquette J."/>
            <person name="Hirsch C.N."/>
            <person name="Kimball J."/>
        </authorList>
    </citation>
    <scope>NUCLEOTIDE SEQUENCE</scope>
    <source>
        <tissue evidence="9">Fresh leaf tissue</tissue>
    </source>
</reference>
<organism evidence="9 10">
    <name type="scientific">Zizania palustris</name>
    <name type="common">Northern wild rice</name>
    <dbReference type="NCBI Taxonomy" id="103762"/>
    <lineage>
        <taxon>Eukaryota</taxon>
        <taxon>Viridiplantae</taxon>
        <taxon>Streptophyta</taxon>
        <taxon>Embryophyta</taxon>
        <taxon>Tracheophyta</taxon>
        <taxon>Spermatophyta</taxon>
        <taxon>Magnoliopsida</taxon>
        <taxon>Liliopsida</taxon>
        <taxon>Poales</taxon>
        <taxon>Poaceae</taxon>
        <taxon>BOP clade</taxon>
        <taxon>Oryzoideae</taxon>
        <taxon>Oryzeae</taxon>
        <taxon>Zizaniinae</taxon>
        <taxon>Zizania</taxon>
    </lineage>
</organism>
<proteinExistence type="inferred from homology"/>
<keyword evidence="2" id="KW-0328">Glycosyltransferase</keyword>
<reference evidence="9" key="2">
    <citation type="submission" date="2021-02" db="EMBL/GenBank/DDBJ databases">
        <authorList>
            <person name="Kimball J.A."/>
            <person name="Haas M.W."/>
            <person name="Macchietto M."/>
            <person name="Kono T."/>
            <person name="Duquette J."/>
            <person name="Shao M."/>
        </authorList>
    </citation>
    <scope>NUCLEOTIDE SEQUENCE</scope>
    <source>
        <tissue evidence="9">Fresh leaf tissue</tissue>
    </source>
</reference>
<gene>
    <name evidence="9" type="ORF">GUJ93_ZPchr0014g46787</name>
</gene>
<evidence type="ECO:0000256" key="1">
    <source>
        <dbReference type="ARBA" id="ARBA00007737"/>
    </source>
</evidence>
<evidence type="ECO:0000256" key="2">
    <source>
        <dbReference type="ARBA" id="ARBA00022676"/>
    </source>
</evidence>
<feature type="region of interest" description="Disordered" evidence="7">
    <location>
        <begin position="448"/>
        <end position="501"/>
    </location>
</feature>
<keyword evidence="8" id="KW-0812">Transmembrane</keyword>
<evidence type="ECO:0000313" key="9">
    <source>
        <dbReference type="EMBL" id="KAG8083073.1"/>
    </source>
</evidence>
<feature type="compositionally biased region" description="Basic and acidic residues" evidence="7">
    <location>
        <begin position="9"/>
        <end position="19"/>
    </location>
</feature>
<feature type="region of interest" description="Disordered" evidence="7">
    <location>
        <begin position="1"/>
        <end position="39"/>
    </location>
</feature>
<keyword evidence="8" id="KW-0472">Membrane</keyword>
<keyword evidence="8" id="KW-1133">Transmembrane helix</keyword>
<evidence type="ECO:0000256" key="4">
    <source>
        <dbReference type="ARBA" id="ARBA00023253"/>
    </source>
</evidence>
<accession>A0A8J5W603</accession>
<keyword evidence="5" id="KW-0119">Carbohydrate metabolism</keyword>